<organism evidence="2 3">
    <name type="scientific">Phialocephala subalpina</name>
    <dbReference type="NCBI Taxonomy" id="576137"/>
    <lineage>
        <taxon>Eukaryota</taxon>
        <taxon>Fungi</taxon>
        <taxon>Dikarya</taxon>
        <taxon>Ascomycota</taxon>
        <taxon>Pezizomycotina</taxon>
        <taxon>Leotiomycetes</taxon>
        <taxon>Helotiales</taxon>
        <taxon>Mollisiaceae</taxon>
        <taxon>Phialocephala</taxon>
        <taxon>Phialocephala fortinii species complex</taxon>
    </lineage>
</organism>
<dbReference type="EMBL" id="FJOG01000006">
    <property type="protein sequence ID" value="CZR55148.1"/>
    <property type="molecule type" value="Genomic_DNA"/>
</dbReference>
<feature type="region of interest" description="Disordered" evidence="1">
    <location>
        <begin position="96"/>
        <end position="117"/>
    </location>
</feature>
<keyword evidence="3" id="KW-1185">Reference proteome</keyword>
<evidence type="ECO:0000256" key="1">
    <source>
        <dbReference type="SAM" id="MobiDB-lite"/>
    </source>
</evidence>
<feature type="region of interest" description="Disordered" evidence="1">
    <location>
        <begin position="1"/>
        <end position="50"/>
    </location>
</feature>
<accession>A0A1L7WQV2</accession>
<gene>
    <name evidence="2" type="ORF">PAC_05034</name>
</gene>
<evidence type="ECO:0000313" key="3">
    <source>
        <dbReference type="Proteomes" id="UP000184330"/>
    </source>
</evidence>
<dbReference type="AlphaFoldDB" id="A0A1L7WQV2"/>
<sequence>MQRINAPDGYHVSRSTHRPRTWGQRYPFFGTSGARGPPSDVPNSEDSEIAPGDLVRDTYLNSDRYSHIANAGGSAGIDAGVGEVLEVRPAIKTVDVGNDTSLDGHSTTTGQPSHHKQPQNEILYLQKHNNGSTRVVRKPGVLPMVCYVDASTNITEDQAVDGGLKELEGAMSKLKIKEPPAYRIRARDIDDFDQEG</sequence>
<name>A0A1L7WQV2_9HELO</name>
<proteinExistence type="predicted"/>
<feature type="compositionally biased region" description="Polar residues" evidence="1">
    <location>
        <begin position="98"/>
        <end position="112"/>
    </location>
</feature>
<reference evidence="2 3" key="1">
    <citation type="submission" date="2016-03" db="EMBL/GenBank/DDBJ databases">
        <authorList>
            <person name="Ploux O."/>
        </authorList>
    </citation>
    <scope>NUCLEOTIDE SEQUENCE [LARGE SCALE GENOMIC DNA]</scope>
    <source>
        <strain evidence="2 3">UAMH 11012</strain>
    </source>
</reference>
<evidence type="ECO:0000313" key="2">
    <source>
        <dbReference type="EMBL" id="CZR55148.1"/>
    </source>
</evidence>
<dbReference type="OrthoDB" id="10420077at2759"/>
<dbReference type="Proteomes" id="UP000184330">
    <property type="component" value="Unassembled WGS sequence"/>
</dbReference>
<protein>
    <submittedName>
        <fullName evidence="2">Uncharacterized protein</fullName>
    </submittedName>
</protein>